<dbReference type="Proteomes" id="UP000638263">
    <property type="component" value="Unassembled WGS sequence"/>
</dbReference>
<comment type="caution">
    <text evidence="1">The sequence shown here is derived from an EMBL/GenBank/DDBJ whole genome shotgun (WGS) entry which is preliminary data.</text>
</comment>
<dbReference type="EMBL" id="BMMH01000014">
    <property type="protein sequence ID" value="GGL32829.1"/>
    <property type="molecule type" value="Genomic_DNA"/>
</dbReference>
<reference evidence="1" key="1">
    <citation type="journal article" date="2014" name="Int. J. Syst. Evol. Microbiol.">
        <title>Complete genome sequence of Corynebacterium casei LMG S-19264T (=DSM 44701T), isolated from a smear-ripened cheese.</title>
        <authorList>
            <consortium name="US DOE Joint Genome Institute (JGI-PGF)"/>
            <person name="Walter F."/>
            <person name="Albersmeier A."/>
            <person name="Kalinowski J."/>
            <person name="Ruckert C."/>
        </authorList>
    </citation>
    <scope>NUCLEOTIDE SEQUENCE</scope>
    <source>
        <strain evidence="1">CGMCC 4.3508</strain>
    </source>
</reference>
<evidence type="ECO:0000313" key="1">
    <source>
        <dbReference type="EMBL" id="GGL32829.1"/>
    </source>
</evidence>
<sequence length="54" mass="5708">MIPLYGRAQDAGTASCDTEAIELVAAIDYDFSEFRGPSLSGAVLRASIFDELPG</sequence>
<dbReference type="AlphaFoldDB" id="A0A917VXY4"/>
<protein>
    <submittedName>
        <fullName evidence="1">Uncharacterized protein</fullName>
    </submittedName>
</protein>
<proteinExistence type="predicted"/>
<gene>
    <name evidence="1" type="ORF">GCM10011588_54600</name>
</gene>
<keyword evidence="2" id="KW-1185">Reference proteome</keyword>
<reference evidence="1" key="2">
    <citation type="submission" date="2020-09" db="EMBL/GenBank/DDBJ databases">
        <authorList>
            <person name="Sun Q."/>
            <person name="Zhou Y."/>
        </authorList>
    </citation>
    <scope>NUCLEOTIDE SEQUENCE</scope>
    <source>
        <strain evidence="1">CGMCC 4.3508</strain>
    </source>
</reference>
<name>A0A917VXY4_9NOCA</name>
<organism evidence="1 2">
    <name type="scientific">Nocardia jinanensis</name>
    <dbReference type="NCBI Taxonomy" id="382504"/>
    <lineage>
        <taxon>Bacteria</taxon>
        <taxon>Bacillati</taxon>
        <taxon>Actinomycetota</taxon>
        <taxon>Actinomycetes</taxon>
        <taxon>Mycobacteriales</taxon>
        <taxon>Nocardiaceae</taxon>
        <taxon>Nocardia</taxon>
    </lineage>
</organism>
<dbReference type="RefSeq" id="WP_229719024.1">
    <property type="nucleotide sequence ID" value="NZ_BMMH01000014.1"/>
</dbReference>
<accession>A0A917VXY4</accession>
<evidence type="ECO:0000313" key="2">
    <source>
        <dbReference type="Proteomes" id="UP000638263"/>
    </source>
</evidence>